<dbReference type="SUPFAM" id="SSF56655">
    <property type="entry name" value="Carbohydrate phosphatase"/>
    <property type="match status" value="1"/>
</dbReference>
<dbReference type="CDD" id="cd01516">
    <property type="entry name" value="FBPase_glpX"/>
    <property type="match status" value="1"/>
</dbReference>
<dbReference type="InterPro" id="IPR004464">
    <property type="entry name" value="FBPase_class-2/SBPase"/>
</dbReference>
<dbReference type="GO" id="GO:0030388">
    <property type="term" value="P:fructose 1,6-bisphosphate metabolic process"/>
    <property type="evidence" value="ECO:0007669"/>
    <property type="project" value="TreeGrafter"/>
</dbReference>
<dbReference type="EMBL" id="CAESAO010000004">
    <property type="protein sequence ID" value="CAB4334500.1"/>
    <property type="molecule type" value="Genomic_DNA"/>
</dbReference>
<dbReference type="Gene3D" id="3.30.540.10">
    <property type="entry name" value="Fructose-1,6-Bisphosphatase, subunit A, domain 1"/>
    <property type="match status" value="1"/>
</dbReference>
<keyword evidence="3" id="KW-0464">Manganese</keyword>
<keyword evidence="2" id="KW-0378">Hydrolase</keyword>
<accession>A0A6J5Z2K4</accession>
<dbReference type="PANTHER" id="PTHR30447">
    <property type="entry name" value="FRUCTOSE-1,6-BISPHOSPHATASE CLASS 2"/>
    <property type="match status" value="1"/>
</dbReference>
<evidence type="ECO:0000313" key="5">
    <source>
        <dbReference type="EMBL" id="CAB4334500.1"/>
    </source>
</evidence>
<keyword evidence="4" id="KW-0119">Carbohydrate metabolism</keyword>
<sequence length="328" mass="34675">MADSHTAPDRNLALELVRVTEAAALSAARLVGMGDKLAADQAAVDAMRFVLDTVSMDGVVVIGEGEKDEAPMLFNGEHVGNGSDPQVDIAVDPLEGTTLTAKGMPSALAVIAVSPRGTMFDPGPCVYMEKLAGASDIADLLDLDRPVTETCALIAERRNIEIGDVTVVVLDRERHQEQIGKIRSAGARVRLISDGDVSAALLAVSDRSPVDLLWGVGGTPEGVISAAALKAMGGALVGRMWPRDDGERKAALDAGYDLDRQLTQDDLVRGDDCFFSATGVTDGDVLQGVRYEGRGVASTESIVMRSSSGTVRRVKARHNREKLREILG</sequence>
<evidence type="ECO:0000256" key="4">
    <source>
        <dbReference type="ARBA" id="ARBA00023277"/>
    </source>
</evidence>
<name>A0A6J5Z2K4_9ZZZZ</name>
<keyword evidence="1" id="KW-0479">Metal-binding</keyword>
<protein>
    <submittedName>
        <fullName evidence="5">Unannotated protein</fullName>
    </submittedName>
</protein>
<organism evidence="5">
    <name type="scientific">freshwater metagenome</name>
    <dbReference type="NCBI Taxonomy" id="449393"/>
    <lineage>
        <taxon>unclassified sequences</taxon>
        <taxon>metagenomes</taxon>
        <taxon>ecological metagenomes</taxon>
    </lineage>
</organism>
<evidence type="ECO:0000256" key="1">
    <source>
        <dbReference type="ARBA" id="ARBA00022723"/>
    </source>
</evidence>
<dbReference type="Pfam" id="PF03320">
    <property type="entry name" value="FBPase_glpX"/>
    <property type="match status" value="1"/>
</dbReference>
<dbReference type="GO" id="GO:0006071">
    <property type="term" value="P:glycerol metabolic process"/>
    <property type="evidence" value="ECO:0007669"/>
    <property type="project" value="InterPro"/>
</dbReference>
<evidence type="ECO:0000256" key="3">
    <source>
        <dbReference type="ARBA" id="ARBA00023211"/>
    </source>
</evidence>
<dbReference type="PANTHER" id="PTHR30447:SF0">
    <property type="entry name" value="FRUCTOSE-1,6-BISPHOSPHATASE 1 CLASS 2-RELATED"/>
    <property type="match status" value="1"/>
</dbReference>
<dbReference type="GO" id="GO:0006094">
    <property type="term" value="P:gluconeogenesis"/>
    <property type="evidence" value="ECO:0007669"/>
    <property type="project" value="InterPro"/>
</dbReference>
<dbReference type="NCBIfam" id="TIGR00330">
    <property type="entry name" value="glpX"/>
    <property type="match status" value="1"/>
</dbReference>
<dbReference type="PIRSF" id="PIRSF004532">
    <property type="entry name" value="GlpX"/>
    <property type="match status" value="1"/>
</dbReference>
<reference evidence="5" key="1">
    <citation type="submission" date="2020-05" db="EMBL/GenBank/DDBJ databases">
        <authorList>
            <person name="Chiriac C."/>
            <person name="Salcher M."/>
            <person name="Ghai R."/>
            <person name="Kavagutti S V."/>
        </authorList>
    </citation>
    <scope>NUCLEOTIDE SEQUENCE</scope>
</reference>
<dbReference type="GO" id="GO:0046872">
    <property type="term" value="F:metal ion binding"/>
    <property type="evidence" value="ECO:0007669"/>
    <property type="project" value="UniProtKB-KW"/>
</dbReference>
<dbReference type="AlphaFoldDB" id="A0A6J5Z2K4"/>
<dbReference type="Gene3D" id="3.40.190.90">
    <property type="match status" value="1"/>
</dbReference>
<dbReference type="GO" id="GO:0042132">
    <property type="term" value="F:fructose 1,6-bisphosphate 1-phosphatase activity"/>
    <property type="evidence" value="ECO:0007669"/>
    <property type="project" value="InterPro"/>
</dbReference>
<evidence type="ECO:0000256" key="2">
    <source>
        <dbReference type="ARBA" id="ARBA00022801"/>
    </source>
</evidence>
<dbReference type="GO" id="GO:0005829">
    <property type="term" value="C:cytosol"/>
    <property type="evidence" value="ECO:0007669"/>
    <property type="project" value="TreeGrafter"/>
</dbReference>
<proteinExistence type="predicted"/>
<gene>
    <name evidence="5" type="ORF">UFOPK3522_00079</name>
</gene>